<sequence length="814" mass="89455">MELLCHHRIFIQLISVGLLIPSWCVQGLHVDVFPRKPLFRLGDHQQLVCWVQGCPTVPTISWSPVDDRPLSASVRTNSTHSVLTFDPVKMEDEGQLQCKVMCGGENRLIKASIRVFSFPSDPVITGQDQLRLGAESSLTCQVSDLYPPEMLTLIWTRGDTVLKSIVGESTSQLFESELTSLKKEDSGEDITCRATLGLQDLPAEDRTRETTTPMNILYAPVVMEISDSVILMDGSPLTLSCSAEGNPEPNITWTFRTPDGQPQQRHHGGLLVFGAVSVSDHGWYQCEARNTEGNLSASVNVTVLAPPTSLSLSVDPDEEVVEGQHVNITCLSDGAPPQILSLRKNGEELIVTNSSSSLIFNIFTASLEDSALYLCHTTNRFESKQVNRTIVVRAHPLQVEVSPQVSAEQGSALILTCRASGCLQTPTLSWRRDQNQFVLQKTRQQDGLSQLHLQELNLQHQGGYTCEAECNSVIRTREIHVHVYAFPSDPVLEDPGPVLLNQESNFRCDVLNVFSASHLRVHWLSQNTTLMSETFNFSGLIQNVSSVLKLQVQEVHQVLTCRVELLTENGGVWRTRRTSIALQVHYPPRSTSLSVSPGEEVMKDETVMFTCHSDGAPAPKLVLKRNGEELLRTDYTSSLSFSISSTLLEDTGSYECEAWNQYSSQRVSKNFTVTAAPRNTTIHVLPSTVVQEGQNVTICCETISFPPSAVMLKKLNNGLVLYSTNGTFLLVNVTARDSGLYQVNVSNALGSEIKNFSISVRESVATPPPGIGIIIIPIISAAAGLAASALILDYIRRSRKKGFYQLPQSAPASA</sequence>
<dbReference type="SUPFAM" id="SSF48726">
    <property type="entry name" value="Immunoglobulin"/>
    <property type="match status" value="8"/>
</dbReference>
<dbReference type="InterPro" id="IPR007110">
    <property type="entry name" value="Ig-like_dom"/>
</dbReference>
<dbReference type="InterPro" id="IPR003599">
    <property type="entry name" value="Ig_sub"/>
</dbReference>
<feature type="domain" description="Ig-like" evidence="8">
    <location>
        <begin position="307"/>
        <end position="387"/>
    </location>
</feature>
<dbReference type="GO" id="GO:0005886">
    <property type="term" value="C:plasma membrane"/>
    <property type="evidence" value="ECO:0007669"/>
    <property type="project" value="TreeGrafter"/>
</dbReference>
<evidence type="ECO:0000256" key="3">
    <source>
        <dbReference type="ARBA" id="ARBA00023157"/>
    </source>
</evidence>
<dbReference type="InterPro" id="IPR003598">
    <property type="entry name" value="Ig_sub2"/>
</dbReference>
<keyword evidence="2 6" id="KW-0472">Membrane</keyword>
<evidence type="ECO:0000256" key="6">
    <source>
        <dbReference type="SAM" id="Phobius"/>
    </source>
</evidence>
<dbReference type="PROSITE" id="PS50835">
    <property type="entry name" value="IG_LIKE"/>
    <property type="match status" value="7"/>
</dbReference>
<evidence type="ECO:0000313" key="9">
    <source>
        <dbReference type="EMBL" id="SBP28278.1"/>
    </source>
</evidence>
<keyword evidence="5" id="KW-0393">Immunoglobulin domain</keyword>
<proteinExistence type="predicted"/>
<dbReference type="CDD" id="cd00096">
    <property type="entry name" value="Ig"/>
    <property type="match status" value="1"/>
</dbReference>
<dbReference type="InterPro" id="IPR051275">
    <property type="entry name" value="Cell_adhesion_signaling"/>
</dbReference>
<dbReference type="GO" id="GO:0050839">
    <property type="term" value="F:cell adhesion molecule binding"/>
    <property type="evidence" value="ECO:0007669"/>
    <property type="project" value="TreeGrafter"/>
</dbReference>
<dbReference type="InterPro" id="IPR003989">
    <property type="entry name" value="VCAM-1"/>
</dbReference>
<keyword evidence="7" id="KW-0732">Signal</keyword>
<evidence type="ECO:0000256" key="4">
    <source>
        <dbReference type="ARBA" id="ARBA00023180"/>
    </source>
</evidence>
<comment type="subcellular location">
    <subcellularLocation>
        <location evidence="1">Membrane</location>
        <topology evidence="1">Single-pass type I membrane protein</topology>
    </subcellularLocation>
</comment>
<dbReference type="PANTHER" id="PTHR11640:SF31">
    <property type="entry name" value="IRREGULAR CHIASM C-ROUGHEST PROTEIN-RELATED"/>
    <property type="match status" value="1"/>
</dbReference>
<keyword evidence="4" id="KW-0325">Glycoprotein</keyword>
<dbReference type="FunFam" id="2.60.40.10:FF:000032">
    <property type="entry name" value="palladin isoform X1"/>
    <property type="match status" value="1"/>
</dbReference>
<feature type="domain" description="Ig-like" evidence="8">
    <location>
        <begin position="21"/>
        <end position="114"/>
    </location>
</feature>
<feature type="chain" id="PRO_5008363840" evidence="7">
    <location>
        <begin position="28"/>
        <end position="814"/>
    </location>
</feature>
<feature type="signal peptide" evidence="7">
    <location>
        <begin position="1"/>
        <end position="27"/>
    </location>
</feature>
<dbReference type="Pfam" id="PF13927">
    <property type="entry name" value="Ig_3"/>
    <property type="match status" value="5"/>
</dbReference>
<dbReference type="SMART" id="SM00408">
    <property type="entry name" value="IGc2"/>
    <property type="match status" value="6"/>
</dbReference>
<evidence type="ECO:0000256" key="2">
    <source>
        <dbReference type="ARBA" id="ARBA00023136"/>
    </source>
</evidence>
<protein>
    <submittedName>
        <fullName evidence="9">Vascular cell adhesion molecule 1</fullName>
    </submittedName>
</protein>
<name>A0A1A7YDD8_9TELE</name>
<evidence type="ECO:0000256" key="1">
    <source>
        <dbReference type="ARBA" id="ARBA00004479"/>
    </source>
</evidence>
<accession>A0A1A7YDD8</accession>
<dbReference type="SMART" id="SM00409">
    <property type="entry name" value="IG"/>
    <property type="match status" value="6"/>
</dbReference>
<organism evidence="9">
    <name type="scientific">Iconisemion striatum</name>
    <dbReference type="NCBI Taxonomy" id="60296"/>
    <lineage>
        <taxon>Eukaryota</taxon>
        <taxon>Metazoa</taxon>
        <taxon>Chordata</taxon>
        <taxon>Craniata</taxon>
        <taxon>Vertebrata</taxon>
        <taxon>Euteleostomi</taxon>
        <taxon>Actinopterygii</taxon>
        <taxon>Neopterygii</taxon>
        <taxon>Teleostei</taxon>
        <taxon>Neoteleostei</taxon>
        <taxon>Acanthomorphata</taxon>
        <taxon>Ovalentaria</taxon>
        <taxon>Atherinomorphae</taxon>
        <taxon>Cyprinodontiformes</taxon>
        <taxon>Nothobranchiidae</taxon>
        <taxon>Iconisemion</taxon>
    </lineage>
</organism>
<dbReference type="InterPro" id="IPR013098">
    <property type="entry name" value="Ig_I-set"/>
</dbReference>
<dbReference type="Pfam" id="PF07679">
    <property type="entry name" value="I-set"/>
    <property type="match status" value="1"/>
</dbReference>
<evidence type="ECO:0000259" key="8">
    <source>
        <dbReference type="PROSITE" id="PS50835"/>
    </source>
</evidence>
<reference evidence="9" key="2">
    <citation type="submission" date="2016-06" db="EMBL/GenBank/DDBJ databases">
        <title>The genome of a short-lived fish provides insights into sex chromosome evolution and the genetic control of aging.</title>
        <authorList>
            <person name="Reichwald K."/>
            <person name="Felder M."/>
            <person name="Petzold A."/>
            <person name="Koch P."/>
            <person name="Groth M."/>
            <person name="Platzer M."/>
        </authorList>
    </citation>
    <scope>NUCLEOTIDE SEQUENCE</scope>
    <source>
        <tissue evidence="9">Brain</tissue>
    </source>
</reference>
<feature type="transmembrane region" description="Helical" evidence="6">
    <location>
        <begin position="771"/>
        <end position="792"/>
    </location>
</feature>
<evidence type="ECO:0000256" key="5">
    <source>
        <dbReference type="ARBA" id="ARBA00023319"/>
    </source>
</evidence>
<keyword evidence="6" id="KW-0812">Transmembrane</keyword>
<keyword evidence="6" id="KW-1133">Transmembrane helix</keyword>
<dbReference type="Gene3D" id="2.60.40.10">
    <property type="entry name" value="Immunoglobulins"/>
    <property type="match status" value="8"/>
</dbReference>
<dbReference type="AlphaFoldDB" id="A0A1A7YDD8"/>
<reference evidence="9" key="1">
    <citation type="submission" date="2016-05" db="EMBL/GenBank/DDBJ databases">
        <authorList>
            <person name="Lavstsen T."/>
            <person name="Jespersen J.S."/>
        </authorList>
    </citation>
    <scope>NUCLEOTIDE SEQUENCE</scope>
    <source>
        <tissue evidence="9">Brain</tissue>
    </source>
</reference>
<keyword evidence="3" id="KW-1015">Disulfide bond</keyword>
<dbReference type="InterPro" id="IPR013783">
    <property type="entry name" value="Ig-like_fold"/>
</dbReference>
<dbReference type="InterPro" id="IPR036179">
    <property type="entry name" value="Ig-like_dom_sf"/>
</dbReference>
<dbReference type="EMBL" id="HADX01006046">
    <property type="protein sequence ID" value="SBP28278.1"/>
    <property type="molecule type" value="Transcribed_RNA"/>
</dbReference>
<dbReference type="GO" id="GO:0005911">
    <property type="term" value="C:cell-cell junction"/>
    <property type="evidence" value="ECO:0007669"/>
    <property type="project" value="TreeGrafter"/>
</dbReference>
<feature type="domain" description="Ig-like" evidence="8">
    <location>
        <begin position="588"/>
        <end position="672"/>
    </location>
</feature>
<dbReference type="PRINTS" id="PR01474">
    <property type="entry name" value="VCAM1"/>
</dbReference>
<feature type="domain" description="Ig-like" evidence="8">
    <location>
        <begin position="119"/>
        <end position="211"/>
    </location>
</feature>
<feature type="domain" description="Ig-like" evidence="8">
    <location>
        <begin position="396"/>
        <end position="480"/>
    </location>
</feature>
<dbReference type="GO" id="GO:0098609">
    <property type="term" value="P:cell-cell adhesion"/>
    <property type="evidence" value="ECO:0007669"/>
    <property type="project" value="InterPro"/>
</dbReference>
<evidence type="ECO:0000256" key="7">
    <source>
        <dbReference type="SAM" id="SignalP"/>
    </source>
</evidence>
<feature type="domain" description="Ig-like" evidence="8">
    <location>
        <begin position="677"/>
        <end position="759"/>
    </location>
</feature>
<feature type="domain" description="Ig-like" evidence="8">
    <location>
        <begin position="220"/>
        <end position="302"/>
    </location>
</feature>
<dbReference type="PANTHER" id="PTHR11640">
    <property type="entry name" value="NEPHRIN"/>
    <property type="match status" value="1"/>
</dbReference>
<gene>
    <name evidence="9" type="primary">VCAM1</name>
</gene>